<name>A0ABY6Z1W9_9BACL</name>
<proteinExistence type="predicted"/>
<dbReference type="EMBL" id="CP104064">
    <property type="protein sequence ID" value="WAH36826.1"/>
    <property type="molecule type" value="Genomic_DNA"/>
</dbReference>
<dbReference type="Gene3D" id="3.40.50.11010">
    <property type="match status" value="1"/>
</dbReference>
<organism evidence="1 2">
    <name type="scientific">Alicyclobacillus dauci</name>
    <dbReference type="NCBI Taxonomy" id="1475485"/>
    <lineage>
        <taxon>Bacteria</taxon>
        <taxon>Bacillati</taxon>
        <taxon>Bacillota</taxon>
        <taxon>Bacilli</taxon>
        <taxon>Bacillales</taxon>
        <taxon>Alicyclobacillaceae</taxon>
        <taxon>Alicyclobacillus</taxon>
    </lineage>
</organism>
<accession>A0ABY6Z1W9</accession>
<reference evidence="1" key="1">
    <citation type="submission" date="2022-08" db="EMBL/GenBank/DDBJ databases">
        <title>Alicyclobacillus dauci DSM2870, complete genome.</title>
        <authorList>
            <person name="Wang Q."/>
            <person name="Cai R."/>
            <person name="Wang Z."/>
        </authorList>
    </citation>
    <scope>NUCLEOTIDE SEQUENCE</scope>
    <source>
        <strain evidence="1">DSM 28700</strain>
    </source>
</reference>
<evidence type="ECO:0000313" key="1">
    <source>
        <dbReference type="EMBL" id="WAH36826.1"/>
    </source>
</evidence>
<keyword evidence="2" id="KW-1185">Reference proteome</keyword>
<protein>
    <submittedName>
        <fullName evidence="1">Uncharacterized protein</fullName>
    </submittedName>
</protein>
<gene>
    <name evidence="1" type="ORF">NZD86_22090</name>
</gene>
<dbReference type="Proteomes" id="UP001164803">
    <property type="component" value="Chromosome"/>
</dbReference>
<dbReference type="SUPFAM" id="SSF53756">
    <property type="entry name" value="UDP-Glycosyltransferase/glycogen phosphorylase"/>
    <property type="match status" value="1"/>
</dbReference>
<dbReference type="RefSeq" id="WP_268044217.1">
    <property type="nucleotide sequence ID" value="NZ_CP104064.1"/>
</dbReference>
<dbReference type="Gene3D" id="3.40.50.2000">
    <property type="entry name" value="Glycogen Phosphorylase B"/>
    <property type="match status" value="1"/>
</dbReference>
<sequence>MNEFAQMNIDVVFVENTGIRSPRLSDAKRLLKYLSGFNGNTKTTDNERSNVKVVKPLVLPPTNLIFRFLNRAFFIPRLSNKIRKIVREEKIDVGYVYLPTATSLDLLKDLNPRSVVYDCVSNFGGHPSAPVDILDTEERLVKISNLVLTDSDFLYDKMTKKHRNVNKIHHGVNLRKLSFHSYSSEISYGSACYFGTINDKLDFESIYRLAESGVKVTLIGKKQREVSNGIEYLEPMDWERLMSTLSAYDAFLIPYKSDEFMKGVIPAKIYECLYFGKPILYSGLYLPAPLSRLMYYCEGPEEYVTTWNGLKSTETRTKITERRELARAQSTQKNASTIIDWIIHSKV</sequence>
<evidence type="ECO:0000313" key="2">
    <source>
        <dbReference type="Proteomes" id="UP001164803"/>
    </source>
</evidence>